<gene>
    <name evidence="1" type="ORF">LEP48_16370</name>
</gene>
<sequence length="65" mass="7353">MEVKIDGDDYTITLSRFEFLLLAGALDEHLLLRGDRFDVHGYSHDEAEAFANELANLTRAAREEA</sequence>
<evidence type="ECO:0000313" key="1">
    <source>
        <dbReference type="EMBL" id="MCA5894911.1"/>
    </source>
</evidence>
<dbReference type="EMBL" id="JAIXCQ010000014">
    <property type="protein sequence ID" value="MCA5894911.1"/>
    <property type="molecule type" value="Genomic_DNA"/>
</dbReference>
<protein>
    <submittedName>
        <fullName evidence="1">Uncharacterized protein</fullName>
    </submittedName>
</protein>
<name>A0ABS7ZIQ6_9MICO</name>
<dbReference type="Proteomes" id="UP001319870">
    <property type="component" value="Unassembled WGS sequence"/>
</dbReference>
<comment type="caution">
    <text evidence="1">The sequence shown here is derived from an EMBL/GenBank/DDBJ whole genome shotgun (WGS) entry which is preliminary data.</text>
</comment>
<proteinExistence type="predicted"/>
<organism evidence="1 2">
    <name type="scientific">Isoptericola luteus</name>
    <dbReference type="NCBI Taxonomy" id="2879484"/>
    <lineage>
        <taxon>Bacteria</taxon>
        <taxon>Bacillati</taxon>
        <taxon>Actinomycetota</taxon>
        <taxon>Actinomycetes</taxon>
        <taxon>Micrococcales</taxon>
        <taxon>Promicromonosporaceae</taxon>
        <taxon>Isoptericola</taxon>
    </lineage>
</organism>
<keyword evidence="2" id="KW-1185">Reference proteome</keyword>
<evidence type="ECO:0000313" key="2">
    <source>
        <dbReference type="Proteomes" id="UP001319870"/>
    </source>
</evidence>
<accession>A0ABS7ZIQ6</accession>
<dbReference type="RefSeq" id="WP_225566642.1">
    <property type="nucleotide sequence ID" value="NZ_JAIXCQ010000014.1"/>
</dbReference>
<reference evidence="1 2" key="1">
    <citation type="submission" date="2021-09" db="EMBL/GenBank/DDBJ databases">
        <title>Isoptericola luteus sp. nov., a novel bacterium isolated from Harbin, the capital city of Heilongjiang province.</title>
        <authorList>
            <person name="Li J."/>
        </authorList>
    </citation>
    <scope>NUCLEOTIDE SEQUENCE [LARGE SCALE GENOMIC DNA]</scope>
    <source>
        <strain evidence="1 2">NEAU-Y5</strain>
    </source>
</reference>